<comment type="caution">
    <text evidence="1">The sequence shown here is derived from an EMBL/GenBank/DDBJ whole genome shotgun (WGS) entry which is preliminary data.</text>
</comment>
<dbReference type="AlphaFoldDB" id="A0A2M8GLI0"/>
<evidence type="ECO:0000313" key="1">
    <source>
        <dbReference type="EMBL" id="PJC81420.1"/>
    </source>
</evidence>
<reference evidence="2" key="1">
    <citation type="submission" date="2017-09" db="EMBL/GenBank/DDBJ databases">
        <title>Depth-based differentiation of microbial function through sediment-hosted aquifers and enrichment of novel symbionts in the deep terrestrial subsurface.</title>
        <authorList>
            <person name="Probst A.J."/>
            <person name="Ladd B."/>
            <person name="Jarett J.K."/>
            <person name="Geller-Mcgrath D.E."/>
            <person name="Sieber C.M.K."/>
            <person name="Emerson J.B."/>
            <person name="Anantharaman K."/>
            <person name="Thomas B.C."/>
            <person name="Malmstrom R."/>
            <person name="Stieglmeier M."/>
            <person name="Klingl A."/>
            <person name="Woyke T."/>
            <person name="Ryan C.M."/>
            <person name="Banfield J.F."/>
        </authorList>
    </citation>
    <scope>NUCLEOTIDE SEQUENCE [LARGE SCALE GENOMIC DNA]</scope>
</reference>
<dbReference type="Proteomes" id="UP000229370">
    <property type="component" value="Unassembled WGS sequence"/>
</dbReference>
<protein>
    <submittedName>
        <fullName evidence="1">Uncharacterized protein</fullName>
    </submittedName>
</protein>
<gene>
    <name evidence="1" type="ORF">CO007_04815</name>
</gene>
<name>A0A2M8GLI0_9BACT</name>
<evidence type="ECO:0000313" key="2">
    <source>
        <dbReference type="Proteomes" id="UP000229370"/>
    </source>
</evidence>
<organism evidence="1 2">
    <name type="scientific">Candidatus Roizmanbacteria bacterium CG_4_8_14_3_um_filter_36_10</name>
    <dbReference type="NCBI Taxonomy" id="1974834"/>
    <lineage>
        <taxon>Bacteria</taxon>
        <taxon>Candidatus Roizmaniibacteriota</taxon>
    </lineage>
</organism>
<sequence>MDRVSEVPSAFSSVRESLIRKFPREKIVGLDTKRVEQFIEGKGLPVKPYIIFDSIDYNRVEKIVGSTNSNWKYIS</sequence>
<accession>A0A2M8GLI0</accession>
<proteinExistence type="predicted"/>
<dbReference type="EMBL" id="PFQK01000084">
    <property type="protein sequence ID" value="PJC81420.1"/>
    <property type="molecule type" value="Genomic_DNA"/>
</dbReference>